<keyword evidence="1" id="KW-0472">Membrane</keyword>
<feature type="transmembrane region" description="Helical" evidence="1">
    <location>
        <begin position="196"/>
        <end position="227"/>
    </location>
</feature>
<proteinExistence type="predicted"/>
<comment type="caution">
    <text evidence="2">The sequence shown here is derived from an EMBL/GenBank/DDBJ whole genome shotgun (WGS) entry which is preliminary data.</text>
</comment>
<evidence type="ECO:0000256" key="1">
    <source>
        <dbReference type="SAM" id="Phobius"/>
    </source>
</evidence>
<dbReference type="PROSITE" id="PS51257">
    <property type="entry name" value="PROKAR_LIPOPROTEIN"/>
    <property type="match status" value="1"/>
</dbReference>
<protein>
    <submittedName>
        <fullName evidence="2">PepSY-associated TM helix domain-containing protein</fullName>
    </submittedName>
</protein>
<feature type="transmembrane region" description="Helical" evidence="1">
    <location>
        <begin position="345"/>
        <end position="365"/>
    </location>
</feature>
<dbReference type="RefSeq" id="WP_387402397.1">
    <property type="nucleotide sequence ID" value="NZ_JBIAQY010000001.1"/>
</dbReference>
<name>A0ABW6RQV3_9NOCA</name>
<keyword evidence="3" id="KW-1185">Reference proteome</keyword>
<evidence type="ECO:0000313" key="3">
    <source>
        <dbReference type="Proteomes" id="UP001601992"/>
    </source>
</evidence>
<dbReference type="Proteomes" id="UP001601992">
    <property type="component" value="Unassembled WGS sequence"/>
</dbReference>
<keyword evidence="1" id="KW-0812">Transmembrane</keyword>
<dbReference type="Pfam" id="PF03929">
    <property type="entry name" value="PepSY_TM"/>
    <property type="match status" value="1"/>
</dbReference>
<feature type="transmembrane region" description="Helical" evidence="1">
    <location>
        <begin position="144"/>
        <end position="168"/>
    </location>
</feature>
<dbReference type="EMBL" id="JBIAQY010000001">
    <property type="protein sequence ID" value="MFF3566385.1"/>
    <property type="molecule type" value="Genomic_DNA"/>
</dbReference>
<sequence length="378" mass="40955">MVRWSTAVHRWVTVVLGLALVAQVSCGCVLLFRPEIYRMNHPELFAATDTRPAVTAAEAIRVTRETRPLVQAQATLIDGVFQVRSGRAGPATYIDAGSGRILGTADPNGGFLGFLTNLHACALSCEKFPGYQPWLARTWLTVPVGYWLIALLGAALAWWCVSGLLIWWPGIRNLTTRLKIHLHRGSYRALRDVHDVLGAVTMVFLLFWAVTGAGFLIPAIASAWYAITGTHSVTRTVHSVPGAGPDVSTDSAVAAAKSLVPTGRVVAVMEPGPTPTDTYGIDFNQGTTVGRGIVPLAPTSVAVDRHTATATITRGGNVPLANSLWDKWTYALHFGSVAPWPLRTVWLAIGFAPIALSLTGIYTWLHRRRRLSRPRART</sequence>
<gene>
    <name evidence="2" type="ORF">ACFYXQ_01230</name>
</gene>
<feature type="transmembrane region" description="Helical" evidence="1">
    <location>
        <begin position="12"/>
        <end position="32"/>
    </location>
</feature>
<dbReference type="InterPro" id="IPR005625">
    <property type="entry name" value="PepSY-ass_TM"/>
</dbReference>
<organism evidence="2 3">
    <name type="scientific">Nocardia jiangxiensis</name>
    <dbReference type="NCBI Taxonomy" id="282685"/>
    <lineage>
        <taxon>Bacteria</taxon>
        <taxon>Bacillati</taxon>
        <taxon>Actinomycetota</taxon>
        <taxon>Actinomycetes</taxon>
        <taxon>Mycobacteriales</taxon>
        <taxon>Nocardiaceae</taxon>
        <taxon>Nocardia</taxon>
    </lineage>
</organism>
<accession>A0ABW6RQV3</accession>
<evidence type="ECO:0000313" key="2">
    <source>
        <dbReference type="EMBL" id="MFF3566385.1"/>
    </source>
</evidence>
<dbReference type="PANTHER" id="PTHR34219">
    <property type="entry name" value="IRON-REGULATED INNER MEMBRANE PROTEIN-RELATED"/>
    <property type="match status" value="1"/>
</dbReference>
<reference evidence="2 3" key="1">
    <citation type="submission" date="2024-10" db="EMBL/GenBank/DDBJ databases">
        <title>The Natural Products Discovery Center: Release of the First 8490 Sequenced Strains for Exploring Actinobacteria Biosynthetic Diversity.</title>
        <authorList>
            <person name="Kalkreuter E."/>
            <person name="Kautsar S.A."/>
            <person name="Yang D."/>
            <person name="Bader C.D."/>
            <person name="Teijaro C.N."/>
            <person name="Fluegel L."/>
            <person name="Davis C.M."/>
            <person name="Simpson J.R."/>
            <person name="Lauterbach L."/>
            <person name="Steele A.D."/>
            <person name="Gui C."/>
            <person name="Meng S."/>
            <person name="Li G."/>
            <person name="Viehrig K."/>
            <person name="Ye F."/>
            <person name="Su P."/>
            <person name="Kiefer A.F."/>
            <person name="Nichols A."/>
            <person name="Cepeda A.J."/>
            <person name="Yan W."/>
            <person name="Fan B."/>
            <person name="Jiang Y."/>
            <person name="Adhikari A."/>
            <person name="Zheng C.-J."/>
            <person name="Schuster L."/>
            <person name="Cowan T.M."/>
            <person name="Smanski M.J."/>
            <person name="Chevrette M.G."/>
            <person name="De Carvalho L.P.S."/>
            <person name="Shen B."/>
        </authorList>
    </citation>
    <scope>NUCLEOTIDE SEQUENCE [LARGE SCALE GENOMIC DNA]</scope>
    <source>
        <strain evidence="2 3">NPDC002593</strain>
    </source>
</reference>
<keyword evidence="1" id="KW-1133">Transmembrane helix</keyword>